<keyword evidence="2" id="KW-1185">Reference proteome</keyword>
<dbReference type="WBParaSite" id="ASIM_0000758801-mRNA-1">
    <property type="protein sequence ID" value="ASIM_0000758801-mRNA-1"/>
    <property type="gene ID" value="ASIM_0000758801"/>
</dbReference>
<gene>
    <name evidence="1" type="ORF">ASIM_LOCUS7354</name>
</gene>
<reference evidence="3" key="1">
    <citation type="submission" date="2017-02" db="UniProtKB">
        <authorList>
            <consortium name="WormBaseParasite"/>
        </authorList>
    </citation>
    <scope>IDENTIFICATION</scope>
</reference>
<evidence type="ECO:0000313" key="3">
    <source>
        <dbReference type="WBParaSite" id="ASIM_0000758801-mRNA-1"/>
    </source>
</evidence>
<protein>
    <submittedName>
        <fullName evidence="3">Protein of unassigned function</fullName>
    </submittedName>
</protein>
<dbReference type="EMBL" id="UYRR01017633">
    <property type="protein sequence ID" value="VDK29007.1"/>
    <property type="molecule type" value="Genomic_DNA"/>
</dbReference>
<organism evidence="3">
    <name type="scientific">Anisakis simplex</name>
    <name type="common">Herring worm</name>
    <dbReference type="NCBI Taxonomy" id="6269"/>
    <lineage>
        <taxon>Eukaryota</taxon>
        <taxon>Metazoa</taxon>
        <taxon>Ecdysozoa</taxon>
        <taxon>Nematoda</taxon>
        <taxon>Chromadorea</taxon>
        <taxon>Rhabditida</taxon>
        <taxon>Spirurina</taxon>
        <taxon>Ascaridomorpha</taxon>
        <taxon>Ascaridoidea</taxon>
        <taxon>Anisakidae</taxon>
        <taxon>Anisakis</taxon>
        <taxon>Anisakis simplex complex</taxon>
    </lineage>
</organism>
<reference evidence="1 2" key="2">
    <citation type="submission" date="2018-11" db="EMBL/GenBank/DDBJ databases">
        <authorList>
            <consortium name="Pathogen Informatics"/>
        </authorList>
    </citation>
    <scope>NUCLEOTIDE SEQUENCE [LARGE SCALE GENOMIC DNA]</scope>
</reference>
<name>A0A0M3JIX2_ANISI</name>
<dbReference type="Proteomes" id="UP000267096">
    <property type="component" value="Unassembled WGS sequence"/>
</dbReference>
<sequence>MVLVHVHFIFTSILPGLPGMVRLSNVCNVAGQNARVSVRTVLALIDAIPLDRRAG</sequence>
<evidence type="ECO:0000313" key="1">
    <source>
        <dbReference type="EMBL" id="VDK29007.1"/>
    </source>
</evidence>
<evidence type="ECO:0000313" key="2">
    <source>
        <dbReference type="Proteomes" id="UP000267096"/>
    </source>
</evidence>
<accession>A0A0M3JIX2</accession>
<proteinExistence type="predicted"/>
<dbReference type="AlphaFoldDB" id="A0A0M3JIX2"/>